<evidence type="ECO:0000313" key="2">
    <source>
        <dbReference type="EMBL" id="KAB7496123.1"/>
    </source>
</evidence>
<evidence type="ECO:0000256" key="1">
    <source>
        <dbReference type="SAM" id="MobiDB-lite"/>
    </source>
</evidence>
<gene>
    <name evidence="2" type="primary">ANNU</name>
    <name evidence="2" type="ORF">Anas_10707</name>
</gene>
<dbReference type="InterPro" id="IPR050779">
    <property type="entry name" value="Transglutaminase"/>
</dbReference>
<dbReference type="EMBL" id="SEYY01021725">
    <property type="protein sequence ID" value="KAB7496123.1"/>
    <property type="molecule type" value="Genomic_DNA"/>
</dbReference>
<evidence type="ECO:0000313" key="3">
    <source>
        <dbReference type="Proteomes" id="UP000326759"/>
    </source>
</evidence>
<dbReference type="AlphaFoldDB" id="A0A5N5SPX5"/>
<proteinExistence type="predicted"/>
<comment type="caution">
    <text evidence="2">The sequence shown here is derived from an EMBL/GenBank/DDBJ whole genome shotgun (WGS) entry which is preliminary data.</text>
</comment>
<organism evidence="2 3">
    <name type="scientific">Armadillidium nasatum</name>
    <dbReference type="NCBI Taxonomy" id="96803"/>
    <lineage>
        <taxon>Eukaryota</taxon>
        <taxon>Metazoa</taxon>
        <taxon>Ecdysozoa</taxon>
        <taxon>Arthropoda</taxon>
        <taxon>Crustacea</taxon>
        <taxon>Multicrustacea</taxon>
        <taxon>Malacostraca</taxon>
        <taxon>Eumalacostraca</taxon>
        <taxon>Peracarida</taxon>
        <taxon>Isopoda</taxon>
        <taxon>Oniscidea</taxon>
        <taxon>Crinocheta</taxon>
        <taxon>Armadillidiidae</taxon>
        <taxon>Armadillidium</taxon>
    </lineage>
</organism>
<dbReference type="Gene3D" id="3.90.260.10">
    <property type="entry name" value="Transglutaminase-like"/>
    <property type="match status" value="1"/>
</dbReference>
<dbReference type="SUPFAM" id="SSF54001">
    <property type="entry name" value="Cysteine proteinases"/>
    <property type="match status" value="1"/>
</dbReference>
<dbReference type="OrthoDB" id="437511at2759"/>
<dbReference type="InterPro" id="IPR038765">
    <property type="entry name" value="Papain-like_cys_pep_sf"/>
</dbReference>
<dbReference type="GO" id="GO:0003810">
    <property type="term" value="F:protein-glutamine gamma-glutamyltransferase activity"/>
    <property type="evidence" value="ECO:0007669"/>
    <property type="project" value="TreeGrafter"/>
</dbReference>
<sequence>MARPDLGDGYEGWQVIDSTPQEESDGQYRCGPTSLAAIKRGEIHRPYDSPFVYAEVNADTLYWKYQGERQPMKLLGRKTGGIGLNI</sequence>
<reference evidence="2 3" key="1">
    <citation type="journal article" date="2019" name="PLoS Biol.">
        <title>Sex chromosomes control vertical transmission of feminizing Wolbachia symbionts in an isopod.</title>
        <authorList>
            <person name="Becking T."/>
            <person name="Chebbi M.A."/>
            <person name="Giraud I."/>
            <person name="Moumen B."/>
            <person name="Laverre T."/>
            <person name="Caubet Y."/>
            <person name="Peccoud J."/>
            <person name="Gilbert C."/>
            <person name="Cordaux R."/>
        </authorList>
    </citation>
    <scope>NUCLEOTIDE SEQUENCE [LARGE SCALE GENOMIC DNA]</scope>
    <source>
        <strain evidence="2">ANa2</strain>
        <tissue evidence="2">Whole body excluding digestive tract and cuticle</tissue>
    </source>
</reference>
<accession>A0A5N5SPX5</accession>
<protein>
    <submittedName>
        <fullName evidence="2">Annulin</fullName>
    </submittedName>
</protein>
<keyword evidence="3" id="KW-1185">Reference proteome</keyword>
<dbReference type="PANTHER" id="PTHR11590">
    <property type="entry name" value="PROTEIN-GLUTAMINE GAMMA-GLUTAMYLTRANSFERASE"/>
    <property type="match status" value="1"/>
</dbReference>
<dbReference type="InterPro" id="IPR036985">
    <property type="entry name" value="Transglutaminase-like_sf"/>
</dbReference>
<feature type="region of interest" description="Disordered" evidence="1">
    <location>
        <begin position="1"/>
        <end position="29"/>
    </location>
</feature>
<dbReference type="Proteomes" id="UP000326759">
    <property type="component" value="Unassembled WGS sequence"/>
</dbReference>
<name>A0A5N5SPX5_9CRUS</name>
<dbReference type="PANTHER" id="PTHR11590:SF69">
    <property type="entry name" value="RE08173P"/>
    <property type="match status" value="1"/>
</dbReference>